<feature type="signal peptide" evidence="2">
    <location>
        <begin position="1"/>
        <end position="19"/>
    </location>
</feature>
<reference evidence="4" key="3">
    <citation type="submission" date="2021-06" db="EMBL/GenBank/DDBJ databases">
        <title>Genomic Description and Analysis of Intracellular Bacteria, Candidatus Berkiella cookevillensis and Candidatus Berkiella aquae.</title>
        <authorList>
            <person name="Kidane D.T."/>
            <person name="Mehari Y.T."/>
            <person name="Rice F.C."/>
            <person name="Arivett B.A."/>
            <person name="Farone A.L."/>
            <person name="Berk S.G."/>
            <person name="Farone M.B."/>
        </authorList>
    </citation>
    <scope>NUCLEOTIDE SEQUENCE</scope>
    <source>
        <strain evidence="4">CC99</strain>
    </source>
</reference>
<keyword evidence="2" id="KW-1134">Transmembrane beta strand</keyword>
<comment type="caution">
    <text evidence="3">The sequence shown here is derived from an EMBL/GenBank/DDBJ whole genome shotgun (WGS) entry which is preliminary data.</text>
</comment>
<dbReference type="SUPFAM" id="SSF56954">
    <property type="entry name" value="Outer membrane efflux proteins (OEP)"/>
    <property type="match status" value="1"/>
</dbReference>
<comment type="subcellular location">
    <subcellularLocation>
        <location evidence="2">Cell outer membrane</location>
        <topology evidence="2">Lipid-anchor</topology>
    </subcellularLocation>
</comment>
<dbReference type="OrthoDB" id="9770517at2"/>
<feature type="chain" id="PRO_5043073461" evidence="2">
    <location>
        <begin position="20"/>
        <end position="459"/>
    </location>
</feature>
<dbReference type="EMBL" id="LKHV02000001">
    <property type="protein sequence ID" value="MCS5707371.1"/>
    <property type="molecule type" value="Genomic_DNA"/>
</dbReference>
<evidence type="ECO:0000313" key="3">
    <source>
        <dbReference type="EMBL" id="KRG17571.1"/>
    </source>
</evidence>
<dbReference type="PANTHER" id="PTHR30203">
    <property type="entry name" value="OUTER MEMBRANE CATION EFFLUX PROTEIN"/>
    <property type="match status" value="1"/>
</dbReference>
<dbReference type="GO" id="GO:0009279">
    <property type="term" value="C:cell outer membrane"/>
    <property type="evidence" value="ECO:0007669"/>
    <property type="project" value="UniProtKB-SubCell"/>
</dbReference>
<dbReference type="STRING" id="437022.CC99x_02170"/>
<reference evidence="4" key="2">
    <citation type="journal article" date="2016" name="Genome Announc.">
        <title>Draft Genome Sequences of Two Novel Amoeba-Resistant Intranuclear Bacteria, 'Candidatus Berkiella cookevillensis' and 'Candidatus Berkiella aquae'.</title>
        <authorList>
            <person name="Mehari Y.T."/>
            <person name="Arivett B.A."/>
            <person name="Farone A.L."/>
            <person name="Gunderson J.H."/>
            <person name="Farone M.B."/>
        </authorList>
    </citation>
    <scope>NUCLEOTIDE SEQUENCE</scope>
    <source>
        <strain evidence="4">CC99</strain>
    </source>
</reference>
<gene>
    <name evidence="3" type="primary">ttgI_2</name>
    <name evidence="4" type="ORF">CC99x_000490</name>
    <name evidence="3" type="ORF">CC99x_02170</name>
</gene>
<dbReference type="Proteomes" id="UP000051494">
    <property type="component" value="Unassembled WGS sequence"/>
</dbReference>
<proteinExistence type="inferred from homology"/>
<organism evidence="3">
    <name type="scientific">Candidatus Berkiella cookevillensis</name>
    <dbReference type="NCBI Taxonomy" id="437022"/>
    <lineage>
        <taxon>Bacteria</taxon>
        <taxon>Pseudomonadati</taxon>
        <taxon>Pseudomonadota</taxon>
        <taxon>Gammaproteobacteria</taxon>
        <taxon>Candidatus Berkiellales</taxon>
        <taxon>Candidatus Berkiellaceae</taxon>
        <taxon>Candidatus Berkiella</taxon>
    </lineage>
</organism>
<evidence type="ECO:0000313" key="5">
    <source>
        <dbReference type="Proteomes" id="UP000051494"/>
    </source>
</evidence>
<keyword evidence="5" id="KW-1185">Reference proteome</keyword>
<dbReference type="InterPro" id="IPR003423">
    <property type="entry name" value="OMP_efflux"/>
</dbReference>
<evidence type="ECO:0000256" key="2">
    <source>
        <dbReference type="RuleBase" id="RU362097"/>
    </source>
</evidence>
<dbReference type="AlphaFoldDB" id="A0A0Q9YN09"/>
<name>A0A0Q9YN09_9GAMM</name>
<dbReference type="RefSeq" id="WP_057625271.1">
    <property type="nucleotide sequence ID" value="NZ_LKHV02000001.1"/>
</dbReference>
<protein>
    <submittedName>
        <fullName evidence="4">Efflux transporter outer membrane subunit</fullName>
    </submittedName>
    <submittedName>
        <fullName evidence="3">Toluene efflux pump outer membrane protein TtgI</fullName>
    </submittedName>
</protein>
<keyword evidence="2" id="KW-0564">Palmitate</keyword>
<dbReference type="Pfam" id="PF02321">
    <property type="entry name" value="OEP"/>
    <property type="match status" value="2"/>
</dbReference>
<accession>A0A0Q9YN09</accession>
<keyword evidence="2" id="KW-0449">Lipoprotein</keyword>
<dbReference type="EMBL" id="LKHV01000014">
    <property type="protein sequence ID" value="KRG17571.1"/>
    <property type="molecule type" value="Genomic_DNA"/>
</dbReference>
<evidence type="ECO:0000256" key="1">
    <source>
        <dbReference type="ARBA" id="ARBA00007613"/>
    </source>
</evidence>
<evidence type="ECO:0000313" key="4">
    <source>
        <dbReference type="EMBL" id="MCS5707371.1"/>
    </source>
</evidence>
<keyword evidence="2" id="KW-0732">Signal</keyword>
<dbReference type="InterPro" id="IPR010131">
    <property type="entry name" value="MdtP/NodT-like"/>
</dbReference>
<keyword evidence="2" id="KW-0472">Membrane</keyword>
<dbReference type="Gene3D" id="2.20.200.10">
    <property type="entry name" value="Outer membrane efflux proteins (OEP)"/>
    <property type="match status" value="1"/>
</dbReference>
<reference evidence="3" key="1">
    <citation type="submission" date="2015-09" db="EMBL/GenBank/DDBJ databases">
        <title>Draft Genome Sequences of Two Novel Amoeba-resistant Intranuclear Bacteria, Candidatus Berkiella cookevillensis and Candidatus Berkiella aquae.</title>
        <authorList>
            <person name="Mehari Y.T."/>
            <person name="Arivett B.A."/>
            <person name="Farone A.L."/>
            <person name="Gunderson J.H."/>
            <person name="Farone M.B."/>
        </authorList>
    </citation>
    <scope>NUCLEOTIDE SEQUENCE [LARGE SCALE GENOMIC DNA]</scope>
    <source>
        <strain evidence="3">CC99</strain>
    </source>
</reference>
<sequence length="459" mass="50590">MKYRVALAALTTLCVSACSAPHIPYSSCSQKNTAINLSLTEAMTQEQRWWYAFNDPLLNQLVDQLLLENINLQIAYARLQEARALTKVARSDFFPHIAGVASATRANVSSLKPETLSQIGFDAQWELDLFGKTRASVQAAKARTQAHEAAIDDVKNIIIADLARAVIEWRQAQQSIQEVNHLLHGQDQQVSILNIRANAGLIDASFAKRAQAQREQTATQLPLAYATAEKAQYQIETLVNSKNNAIAFSLDHAKEHSVIVPTPQQITILPLEIIKQRPDLRASYNNLLAARADLAQAEASLWPQINVSGFFGVQEGTHGLVLAENPIWSIANTLSIPILNFGRLRGLVKSADARAQQALLEYENNINLALQECRTALSDYLHGINAMNRQAQTLRHRQETVEIARERFERGLTDMTDLTTAQTELDQASLSFISSKTSAAIAYIKLQKALGTATFSAAG</sequence>
<dbReference type="Gene3D" id="1.20.1600.10">
    <property type="entry name" value="Outer membrane efflux proteins (OEP)"/>
    <property type="match status" value="1"/>
</dbReference>
<comment type="similarity">
    <text evidence="1 2">Belongs to the outer membrane factor (OMF) (TC 1.B.17) family.</text>
</comment>
<dbReference type="GO" id="GO:0015562">
    <property type="term" value="F:efflux transmembrane transporter activity"/>
    <property type="evidence" value="ECO:0007669"/>
    <property type="project" value="InterPro"/>
</dbReference>
<keyword evidence="2" id="KW-0812">Transmembrane</keyword>
<dbReference type="NCBIfam" id="TIGR01845">
    <property type="entry name" value="outer_NodT"/>
    <property type="match status" value="1"/>
</dbReference>
<dbReference type="PANTHER" id="PTHR30203:SF30">
    <property type="entry name" value="OUTER MEMBRANE PROTEIN-RELATED"/>
    <property type="match status" value="1"/>
</dbReference>